<protein>
    <submittedName>
        <fullName evidence="1 3">Uncharacterized protein</fullName>
    </submittedName>
</protein>
<keyword evidence="2" id="KW-1185">Reference proteome</keyword>
<dbReference type="AlphaFoldDB" id="A0A183DU29"/>
<accession>A0A183DU29</accession>
<dbReference type="WBParaSite" id="GPUH_0001223401-mRNA-1">
    <property type="protein sequence ID" value="GPUH_0001223401-mRNA-1"/>
    <property type="gene ID" value="GPUH_0001223401"/>
</dbReference>
<dbReference type="Proteomes" id="UP000271098">
    <property type="component" value="Unassembled WGS sequence"/>
</dbReference>
<name>A0A183DU29_9BILA</name>
<sequence length="75" mass="9044">MKLCRITTPAYAFRQIDQRFDPEEFSFTSARNAVYAVRNEREMAPNPYNPNFCFTGHHHLYPYRFYLDLISMFLI</sequence>
<evidence type="ECO:0000313" key="1">
    <source>
        <dbReference type="EMBL" id="VDN20076.1"/>
    </source>
</evidence>
<dbReference type="EMBL" id="UYRT01079138">
    <property type="protein sequence ID" value="VDN20076.1"/>
    <property type="molecule type" value="Genomic_DNA"/>
</dbReference>
<evidence type="ECO:0000313" key="2">
    <source>
        <dbReference type="Proteomes" id="UP000271098"/>
    </source>
</evidence>
<organism evidence="3">
    <name type="scientific">Gongylonema pulchrum</name>
    <dbReference type="NCBI Taxonomy" id="637853"/>
    <lineage>
        <taxon>Eukaryota</taxon>
        <taxon>Metazoa</taxon>
        <taxon>Ecdysozoa</taxon>
        <taxon>Nematoda</taxon>
        <taxon>Chromadorea</taxon>
        <taxon>Rhabditida</taxon>
        <taxon>Spirurina</taxon>
        <taxon>Spiruromorpha</taxon>
        <taxon>Spiruroidea</taxon>
        <taxon>Gongylonematidae</taxon>
        <taxon>Gongylonema</taxon>
    </lineage>
</organism>
<evidence type="ECO:0000313" key="3">
    <source>
        <dbReference type="WBParaSite" id="GPUH_0001223401-mRNA-1"/>
    </source>
</evidence>
<reference evidence="1 2" key="2">
    <citation type="submission" date="2018-11" db="EMBL/GenBank/DDBJ databases">
        <authorList>
            <consortium name="Pathogen Informatics"/>
        </authorList>
    </citation>
    <scope>NUCLEOTIDE SEQUENCE [LARGE SCALE GENOMIC DNA]</scope>
</reference>
<proteinExistence type="predicted"/>
<reference evidence="3" key="1">
    <citation type="submission" date="2016-06" db="UniProtKB">
        <authorList>
            <consortium name="WormBaseParasite"/>
        </authorList>
    </citation>
    <scope>IDENTIFICATION</scope>
</reference>
<gene>
    <name evidence="1" type="ORF">GPUH_LOCUS12220</name>
</gene>